<reference evidence="2" key="1">
    <citation type="journal article" date="2022" name="Mol. Ecol. Resour.">
        <title>The genomes of chicory, endive, great burdock and yacon provide insights into Asteraceae palaeo-polyploidization history and plant inulin production.</title>
        <authorList>
            <person name="Fan W."/>
            <person name="Wang S."/>
            <person name="Wang H."/>
            <person name="Wang A."/>
            <person name="Jiang F."/>
            <person name="Liu H."/>
            <person name="Zhao H."/>
            <person name="Xu D."/>
            <person name="Zhang Y."/>
        </authorList>
    </citation>
    <scope>NUCLEOTIDE SEQUENCE [LARGE SCALE GENOMIC DNA]</scope>
    <source>
        <strain evidence="2">cv. Yunnan</strain>
    </source>
</reference>
<dbReference type="EMBL" id="CM042029">
    <property type="protein sequence ID" value="KAI3794194.1"/>
    <property type="molecule type" value="Genomic_DNA"/>
</dbReference>
<accession>A0ACB9HEM8</accession>
<name>A0ACB9HEM8_9ASTR</name>
<sequence length="88" mass="9897">MASKLGNDIKQHQLGDAQFILVVYLSIESACAARPTADVFINFISFRRDQGLVGDHQYVNDRLAIKLCSTWLQNTGRLEPDFIDQNKG</sequence>
<reference evidence="1 2" key="2">
    <citation type="journal article" date="2022" name="Mol. Ecol. Resour.">
        <title>The genomes of chicory, endive, great burdock and yacon provide insights into Asteraceae paleo-polyploidization history and plant inulin production.</title>
        <authorList>
            <person name="Fan W."/>
            <person name="Wang S."/>
            <person name="Wang H."/>
            <person name="Wang A."/>
            <person name="Jiang F."/>
            <person name="Liu H."/>
            <person name="Zhao H."/>
            <person name="Xu D."/>
            <person name="Zhang Y."/>
        </authorList>
    </citation>
    <scope>NUCLEOTIDE SEQUENCE [LARGE SCALE GENOMIC DNA]</scope>
    <source>
        <strain evidence="2">cv. Yunnan</strain>
        <tissue evidence="1">Leaves</tissue>
    </source>
</reference>
<organism evidence="1 2">
    <name type="scientific">Smallanthus sonchifolius</name>
    <dbReference type="NCBI Taxonomy" id="185202"/>
    <lineage>
        <taxon>Eukaryota</taxon>
        <taxon>Viridiplantae</taxon>
        <taxon>Streptophyta</taxon>
        <taxon>Embryophyta</taxon>
        <taxon>Tracheophyta</taxon>
        <taxon>Spermatophyta</taxon>
        <taxon>Magnoliopsida</taxon>
        <taxon>eudicotyledons</taxon>
        <taxon>Gunneridae</taxon>
        <taxon>Pentapetalae</taxon>
        <taxon>asterids</taxon>
        <taxon>campanulids</taxon>
        <taxon>Asterales</taxon>
        <taxon>Asteraceae</taxon>
        <taxon>Asteroideae</taxon>
        <taxon>Heliantheae alliance</taxon>
        <taxon>Millerieae</taxon>
        <taxon>Smallanthus</taxon>
    </lineage>
</organism>
<keyword evidence="2" id="KW-1185">Reference proteome</keyword>
<protein>
    <submittedName>
        <fullName evidence="1">Uncharacterized protein</fullName>
    </submittedName>
</protein>
<comment type="caution">
    <text evidence="1">The sequence shown here is derived from an EMBL/GenBank/DDBJ whole genome shotgun (WGS) entry which is preliminary data.</text>
</comment>
<dbReference type="Proteomes" id="UP001056120">
    <property type="component" value="Linkage Group LG12"/>
</dbReference>
<evidence type="ECO:0000313" key="2">
    <source>
        <dbReference type="Proteomes" id="UP001056120"/>
    </source>
</evidence>
<gene>
    <name evidence="1" type="ORF">L1987_36823</name>
</gene>
<proteinExistence type="predicted"/>
<evidence type="ECO:0000313" key="1">
    <source>
        <dbReference type="EMBL" id="KAI3794194.1"/>
    </source>
</evidence>